<reference evidence="6 7" key="1">
    <citation type="submission" date="2023-07" db="EMBL/GenBank/DDBJ databases">
        <title>Description of novel actinomycetes strains, isolated from tidal flat sediment.</title>
        <authorList>
            <person name="Lu C."/>
        </authorList>
    </citation>
    <scope>NUCLEOTIDE SEQUENCE [LARGE SCALE GENOMIC DNA]</scope>
    <source>
        <strain evidence="6 7">SYSU T00b441</strain>
    </source>
</reference>
<gene>
    <name evidence="6" type="ORF">Q6348_13305</name>
</gene>
<dbReference type="InterPro" id="IPR013815">
    <property type="entry name" value="ATP_grasp_subdomain_1"/>
</dbReference>
<keyword evidence="4" id="KW-0067">ATP-binding</keyword>
<dbReference type="EMBL" id="JAUQYP010000001">
    <property type="protein sequence ID" value="MDO8108173.1"/>
    <property type="molecule type" value="Genomic_DNA"/>
</dbReference>
<evidence type="ECO:0000256" key="3">
    <source>
        <dbReference type="ARBA" id="ARBA00023316"/>
    </source>
</evidence>
<dbReference type="Proteomes" id="UP001232536">
    <property type="component" value="Unassembled WGS sequence"/>
</dbReference>
<evidence type="ECO:0000256" key="1">
    <source>
        <dbReference type="ARBA" id="ARBA00010871"/>
    </source>
</evidence>
<dbReference type="RefSeq" id="WP_304601761.1">
    <property type="nucleotide sequence ID" value="NZ_JAUQYP010000001.1"/>
</dbReference>
<dbReference type="Gene3D" id="3.30.470.20">
    <property type="entry name" value="ATP-grasp fold, B domain"/>
    <property type="match status" value="1"/>
</dbReference>
<dbReference type="InterPro" id="IPR011127">
    <property type="entry name" value="Dala_Dala_lig_N"/>
</dbReference>
<dbReference type="Gene3D" id="3.30.1490.20">
    <property type="entry name" value="ATP-grasp fold, A domain"/>
    <property type="match status" value="1"/>
</dbReference>
<evidence type="ECO:0000259" key="5">
    <source>
        <dbReference type="PROSITE" id="PS50975"/>
    </source>
</evidence>
<evidence type="ECO:0000256" key="2">
    <source>
        <dbReference type="ARBA" id="ARBA00022598"/>
    </source>
</evidence>
<dbReference type="Pfam" id="PF01820">
    <property type="entry name" value="Dala_Dala_lig_N"/>
    <property type="match status" value="1"/>
</dbReference>
<comment type="caution">
    <text evidence="6">The sequence shown here is derived from an EMBL/GenBank/DDBJ whole genome shotgun (WGS) entry which is preliminary data.</text>
</comment>
<protein>
    <submittedName>
        <fullName evidence="6">D-alanine--D-alanine ligase</fullName>
    </submittedName>
</protein>
<dbReference type="SUPFAM" id="SSF56059">
    <property type="entry name" value="Glutathione synthetase ATP-binding domain-like"/>
    <property type="match status" value="1"/>
</dbReference>
<keyword evidence="2 6" id="KW-0436">Ligase</keyword>
<evidence type="ECO:0000256" key="4">
    <source>
        <dbReference type="PROSITE-ProRule" id="PRU00409"/>
    </source>
</evidence>
<dbReference type="InterPro" id="IPR011761">
    <property type="entry name" value="ATP-grasp"/>
</dbReference>
<evidence type="ECO:0000313" key="7">
    <source>
        <dbReference type="Proteomes" id="UP001232536"/>
    </source>
</evidence>
<dbReference type="PANTHER" id="PTHR23132:SF23">
    <property type="entry name" value="D-ALANINE--D-ALANINE LIGASE B"/>
    <property type="match status" value="1"/>
</dbReference>
<dbReference type="GO" id="GO:0016874">
    <property type="term" value="F:ligase activity"/>
    <property type="evidence" value="ECO:0007669"/>
    <property type="project" value="UniProtKB-KW"/>
</dbReference>
<organism evidence="6 7">
    <name type="scientific">Actinotalea lenta</name>
    <dbReference type="NCBI Taxonomy" id="3064654"/>
    <lineage>
        <taxon>Bacteria</taxon>
        <taxon>Bacillati</taxon>
        <taxon>Actinomycetota</taxon>
        <taxon>Actinomycetes</taxon>
        <taxon>Micrococcales</taxon>
        <taxon>Cellulomonadaceae</taxon>
        <taxon>Actinotalea</taxon>
    </lineage>
</organism>
<evidence type="ECO:0000313" key="6">
    <source>
        <dbReference type="EMBL" id="MDO8108173.1"/>
    </source>
</evidence>
<sequence>MSSDLARVAVIAGGLSNEREVSWRSGRRAQFALGQAGIDATLYDADESLLDRLTADHVEAAYLAVHGASGEDGSLQTALDLIGIPYVGSPPASCHLAWDKVVAKVLVERAGLRTPAWAAISARSFRELSPTQIVRSVLADLGLPVVVKPATSGSTLGMSLVSDAADLPAALVRCFTFGDVALIERYVAGRTVETVVVENAEGEPEALPPAEFANPGVSPFSFEARYSADLISIALPAPLTEDSAARVRHKAESVHRVLGLRDLSRTDVVVDADGVPWFLEAAISPGLTETSVLPLAAAEVGRPLGNLLGDLLAKAKRRGAGRA</sequence>
<dbReference type="PANTHER" id="PTHR23132">
    <property type="entry name" value="D-ALANINE--D-ALANINE LIGASE"/>
    <property type="match status" value="1"/>
</dbReference>
<accession>A0ABT9DD72</accession>
<name>A0ABT9DD72_9CELL</name>
<dbReference type="Pfam" id="PF07478">
    <property type="entry name" value="Dala_Dala_lig_C"/>
    <property type="match status" value="1"/>
</dbReference>
<keyword evidence="4" id="KW-0547">Nucleotide-binding</keyword>
<proteinExistence type="inferred from homology"/>
<dbReference type="SUPFAM" id="SSF52440">
    <property type="entry name" value="PreATP-grasp domain"/>
    <property type="match status" value="1"/>
</dbReference>
<comment type="similarity">
    <text evidence="1">Belongs to the D-alanine--D-alanine ligase family.</text>
</comment>
<dbReference type="Gene3D" id="3.40.50.20">
    <property type="match status" value="1"/>
</dbReference>
<dbReference type="InterPro" id="IPR011095">
    <property type="entry name" value="Dala_Dala_lig_C"/>
</dbReference>
<dbReference type="InterPro" id="IPR016185">
    <property type="entry name" value="PreATP-grasp_dom_sf"/>
</dbReference>
<keyword evidence="3" id="KW-0961">Cell wall biogenesis/degradation</keyword>
<dbReference type="PROSITE" id="PS50975">
    <property type="entry name" value="ATP_GRASP"/>
    <property type="match status" value="1"/>
</dbReference>
<feature type="domain" description="ATP-grasp" evidence="5">
    <location>
        <begin position="104"/>
        <end position="313"/>
    </location>
</feature>
<keyword evidence="7" id="KW-1185">Reference proteome</keyword>